<feature type="domain" description="MvaI/BcnI restriction endonuclease" evidence="1">
    <location>
        <begin position="165"/>
        <end position="405"/>
    </location>
</feature>
<dbReference type="Gene3D" id="3.30.70.3570">
    <property type="entry name" value="MvaI/BcnI restriction endonuclease, recognition domain"/>
    <property type="match status" value="2"/>
</dbReference>
<keyword evidence="3" id="KW-1185">Reference proteome</keyword>
<evidence type="ECO:0000313" key="3">
    <source>
        <dbReference type="Proteomes" id="UP000030993"/>
    </source>
</evidence>
<reference evidence="2 3" key="1">
    <citation type="journal article" date="2013" name="PLoS ONE">
        <title>Identification and characterization of three novel lipases belonging to families II and V from Anaerovibrio lipolyticus 5ST.</title>
        <authorList>
            <person name="Prive F."/>
            <person name="Kaderbhai N.N."/>
            <person name="Girdwood S."/>
            <person name="Worgan H.J."/>
            <person name="Pinloche E."/>
            <person name="Scollan N.D."/>
            <person name="Huws S.A."/>
            <person name="Newbold C.J."/>
        </authorList>
    </citation>
    <scope>NUCLEOTIDE SEQUENCE [LARGE SCALE GENOMIC DNA]</scope>
    <source>
        <strain evidence="2 3">5S</strain>
    </source>
</reference>
<proteinExistence type="predicted"/>
<gene>
    <name evidence="2" type="ORF">NZ47_10940</name>
</gene>
<dbReference type="Proteomes" id="UP000030993">
    <property type="component" value="Unassembled WGS sequence"/>
</dbReference>
<dbReference type="InterPro" id="IPR043005">
    <property type="entry name" value="MvaI_BcnI_rec"/>
</dbReference>
<accession>A0A0B2JXJ0</accession>
<dbReference type="AlphaFoldDB" id="A0A0B2JXJ0"/>
<protein>
    <recommendedName>
        <fullName evidence="1">MvaI/BcnI restriction endonuclease domain-containing protein</fullName>
    </recommendedName>
</protein>
<sequence>MIFTPTKDENAVISLIHQFINSDYAIIRVTPTMADKNIIDANGNFRRIMEDANLIKYDKLANGKRISYPATFIQSNKTTSFKLNMYKASKRGDRRFSIGDISNKVKNHEIELNDLLYIFITTDCAGEKHIYMINTTHNIPSSNILKETLGEDAISTALEELLPTLRHIIHNGPYENCKGEGKIAPKDAGDTFEALVGIETNNNAGADYKGLIEFKTKRSNTMDTLFTLRPCFEGTPIAEIEPVDRKRVSAFAREYGYESDNHPGMKSLYITIAAQPSPRNNQNFYLAVNYDKKRVELLHIEENKDVLTAFWDFNDLRSELAHKHPSTLWINTTVELEGSNGITALFKYNSISFSRSPNFTTFLTMIEIGAISYDWRGYTTPEGNYSGKNHGNAWRINKSFKDLLFESLIELDL</sequence>
<dbReference type="InterPro" id="IPR029127">
    <property type="entry name" value="MvaI_BcnI"/>
</dbReference>
<dbReference type="EMBL" id="JSCE01000206">
    <property type="protein sequence ID" value="KHM51361.1"/>
    <property type="molecule type" value="Genomic_DNA"/>
</dbReference>
<dbReference type="RefSeq" id="WP_039210595.1">
    <property type="nucleotide sequence ID" value="NZ_JSCE01000206.1"/>
</dbReference>
<dbReference type="Pfam" id="PF15515">
    <property type="entry name" value="MvaI_BcnI"/>
    <property type="match status" value="1"/>
</dbReference>
<organism evidence="2 3">
    <name type="scientific">Anaerovibrio lipolyticus</name>
    <dbReference type="NCBI Taxonomy" id="82374"/>
    <lineage>
        <taxon>Bacteria</taxon>
        <taxon>Bacillati</taxon>
        <taxon>Bacillota</taxon>
        <taxon>Negativicutes</taxon>
        <taxon>Selenomonadales</taxon>
        <taxon>Selenomonadaceae</taxon>
        <taxon>Anaerovibrio</taxon>
    </lineage>
</organism>
<evidence type="ECO:0000259" key="1">
    <source>
        <dbReference type="Pfam" id="PF15515"/>
    </source>
</evidence>
<evidence type="ECO:0000313" key="2">
    <source>
        <dbReference type="EMBL" id="KHM51361.1"/>
    </source>
</evidence>
<comment type="caution">
    <text evidence="2">The sequence shown here is derived from an EMBL/GenBank/DDBJ whole genome shotgun (WGS) entry which is preliminary data.</text>
</comment>
<name>A0A0B2JXJ0_9FIRM</name>